<feature type="transmembrane region" description="Helical" evidence="1">
    <location>
        <begin position="116"/>
        <end position="135"/>
    </location>
</feature>
<feature type="transmembrane region" description="Helical" evidence="1">
    <location>
        <begin position="236"/>
        <end position="253"/>
    </location>
</feature>
<organism evidence="2 3">
    <name type="scientific">Comamonas koreensis</name>
    <dbReference type="NCBI Taxonomy" id="160825"/>
    <lineage>
        <taxon>Bacteria</taxon>
        <taxon>Pseudomonadati</taxon>
        <taxon>Pseudomonadota</taxon>
        <taxon>Betaproteobacteria</taxon>
        <taxon>Burkholderiales</taxon>
        <taxon>Comamonadaceae</taxon>
        <taxon>Comamonas</taxon>
    </lineage>
</organism>
<comment type="caution">
    <text evidence="2">The sequence shown here is derived from an EMBL/GenBank/DDBJ whole genome shotgun (WGS) entry which is preliminary data.</text>
</comment>
<evidence type="ECO:0000256" key="1">
    <source>
        <dbReference type="SAM" id="Phobius"/>
    </source>
</evidence>
<keyword evidence="1" id="KW-0812">Transmembrane</keyword>
<sequence length="475" mass="52825">MQAFVSNRPGARWPWLLIAVLLLLGAVRFLVFSAHSPVLGYPNNFDFLRTSGCVGIWNFDAQSEAFHSPAPDRVVAQLHYNDERLWQFCNPTAETLYLSALKLGHSVGDTFPIQHLAYVKLVIVLLAYTALMWALRSMRLRLFLSACFVLLWWDMSTLLYFQSLYPVFSSLFFSLFVVMALLACRLDAFSRSAWASLLLAVLTFMLGFSNQQYFYLAIVLTAVFLLFNGRQYRLHSAAMLCAVLVASLCHSYLRPAQSQEFYAGIDRVNRTDTIFYGVLMHSRNPEEAAVSLGLRPECAQMAGIGAHAFNHGLKQNICPEVASISRLKLLNLAAKQPATIAKTLLAGVEAYKPVYGFFPQLYPFHASELSPGMYASSPSSLIVSAPRALYLAMVAVMAMLAAAAFVYALLPRGRQSLWAHAIWIGGLLCFYSIFSSVFGDGMVEVERHAAVFLPGFILLWLGAIVGLVDHLRVAR</sequence>
<dbReference type="Proteomes" id="UP001199260">
    <property type="component" value="Unassembled WGS sequence"/>
</dbReference>
<evidence type="ECO:0000313" key="3">
    <source>
        <dbReference type="Proteomes" id="UP001199260"/>
    </source>
</evidence>
<name>A0AAW4XRL4_9BURK</name>
<proteinExistence type="predicted"/>
<accession>A0AAW4XRL4</accession>
<gene>
    <name evidence="2" type="ORF">LPW39_00565</name>
</gene>
<feature type="transmembrane region" description="Helical" evidence="1">
    <location>
        <begin position="417"/>
        <end position="438"/>
    </location>
</feature>
<dbReference type="AlphaFoldDB" id="A0AAW4XRL4"/>
<feature type="transmembrane region" description="Helical" evidence="1">
    <location>
        <begin position="450"/>
        <end position="468"/>
    </location>
</feature>
<feature type="transmembrane region" description="Helical" evidence="1">
    <location>
        <begin position="191"/>
        <end position="207"/>
    </location>
</feature>
<reference evidence="2 3" key="1">
    <citation type="submission" date="2021-11" db="EMBL/GenBank/DDBJ databases">
        <title>Genome sequence.</title>
        <authorList>
            <person name="Sun Q."/>
        </authorList>
    </citation>
    <scope>NUCLEOTIDE SEQUENCE [LARGE SCALE GENOMIC DNA]</scope>
    <source>
        <strain evidence="2 3">KCTC 12005</strain>
    </source>
</reference>
<feature type="transmembrane region" description="Helical" evidence="1">
    <location>
        <begin position="167"/>
        <end position="184"/>
    </location>
</feature>
<feature type="transmembrane region" description="Helical" evidence="1">
    <location>
        <begin position="142"/>
        <end position="161"/>
    </location>
</feature>
<keyword evidence="1" id="KW-1133">Transmembrane helix</keyword>
<feature type="transmembrane region" description="Helical" evidence="1">
    <location>
        <begin position="213"/>
        <end position="229"/>
    </location>
</feature>
<keyword evidence="3" id="KW-1185">Reference proteome</keyword>
<protein>
    <recommendedName>
        <fullName evidence="4">Glycosyltransferase RgtA/B/C/D-like domain-containing protein</fullName>
    </recommendedName>
</protein>
<keyword evidence="1" id="KW-0472">Membrane</keyword>
<evidence type="ECO:0000313" key="2">
    <source>
        <dbReference type="EMBL" id="MCD2163624.1"/>
    </source>
</evidence>
<feature type="transmembrane region" description="Helical" evidence="1">
    <location>
        <begin position="388"/>
        <end position="410"/>
    </location>
</feature>
<dbReference type="EMBL" id="JAJNCT010000003">
    <property type="protein sequence ID" value="MCD2163624.1"/>
    <property type="molecule type" value="Genomic_DNA"/>
</dbReference>
<evidence type="ECO:0008006" key="4">
    <source>
        <dbReference type="Google" id="ProtNLM"/>
    </source>
</evidence>
<dbReference type="RefSeq" id="WP_230770479.1">
    <property type="nucleotide sequence ID" value="NZ_JAJNCT010000003.1"/>
</dbReference>